<reference evidence="2 3" key="1">
    <citation type="journal article" date="2011" name="Stand. Genomic Sci.">
        <title>Complete genome sequence of Syntrophobotulus glycolicus type strain (FlGlyR).</title>
        <authorList>
            <person name="Han C."/>
            <person name="Mwirichia R."/>
            <person name="Chertkov O."/>
            <person name="Held B."/>
            <person name="Lapidus A."/>
            <person name="Nolan M."/>
            <person name="Lucas S."/>
            <person name="Hammon N."/>
            <person name="Deshpande S."/>
            <person name="Cheng J.F."/>
            <person name="Tapia R."/>
            <person name="Goodwin L."/>
            <person name="Pitluck S."/>
            <person name="Huntemann M."/>
            <person name="Liolios K."/>
            <person name="Ivanova N."/>
            <person name="Pagani I."/>
            <person name="Mavromatis K."/>
            <person name="Ovchinikova G."/>
            <person name="Pati A."/>
            <person name="Chen A."/>
            <person name="Palaniappan K."/>
            <person name="Land M."/>
            <person name="Hauser L."/>
            <person name="Brambilla E.M."/>
            <person name="Rohde M."/>
            <person name="Spring S."/>
            <person name="Sikorski J."/>
            <person name="Goker M."/>
            <person name="Woyke T."/>
            <person name="Bristow J."/>
            <person name="Eisen J.A."/>
            <person name="Markowitz V."/>
            <person name="Hugenholtz P."/>
            <person name="Kyrpides N.C."/>
            <person name="Klenk H.P."/>
            <person name="Detter J.C."/>
        </authorList>
    </citation>
    <scope>NUCLEOTIDE SEQUENCE [LARGE SCALE GENOMIC DNA]</scope>
    <source>
        <strain evidence="3">DSM 8271 / FlGlyR</strain>
    </source>
</reference>
<dbReference type="HOGENOM" id="CLU_1102354_0_0_9"/>
<dbReference type="AlphaFoldDB" id="F0SUI7"/>
<dbReference type="RefSeq" id="WP_013624350.1">
    <property type="nucleotide sequence ID" value="NC_015172.1"/>
</dbReference>
<evidence type="ECO:0000313" key="3">
    <source>
        <dbReference type="Proteomes" id="UP000007488"/>
    </source>
</evidence>
<feature type="transmembrane region" description="Helical" evidence="1">
    <location>
        <begin position="16"/>
        <end position="37"/>
    </location>
</feature>
<evidence type="ECO:0000313" key="2">
    <source>
        <dbReference type="EMBL" id="ADY55480.1"/>
    </source>
</evidence>
<gene>
    <name evidence="2" type="ordered locus">Sgly_1159</name>
</gene>
<feature type="transmembrane region" description="Helical" evidence="1">
    <location>
        <begin position="80"/>
        <end position="100"/>
    </location>
</feature>
<reference evidence="3" key="2">
    <citation type="submission" date="2011-02" db="EMBL/GenBank/DDBJ databases">
        <title>The complete genome of Syntrophobotulus glycolicus DSM 8271.</title>
        <authorList>
            <person name="Lucas S."/>
            <person name="Copeland A."/>
            <person name="Lapidus A."/>
            <person name="Bruce D."/>
            <person name="Goodwin L."/>
            <person name="Pitluck S."/>
            <person name="Kyrpides N."/>
            <person name="Mavromatis K."/>
            <person name="Pagani I."/>
            <person name="Ivanova N."/>
            <person name="Mikhailova N."/>
            <person name="Chertkov O."/>
            <person name="Held B."/>
            <person name="Detter J.C."/>
            <person name="Tapia R."/>
            <person name="Han C."/>
            <person name="Land M."/>
            <person name="Hauser L."/>
            <person name="Markowitz V."/>
            <person name="Cheng J.-F."/>
            <person name="Hugenholtz P."/>
            <person name="Woyke T."/>
            <person name="Wu D."/>
            <person name="Spring S."/>
            <person name="Schroeder M."/>
            <person name="Brambilla E."/>
            <person name="Klenk H.-P."/>
            <person name="Eisen J.A."/>
        </authorList>
    </citation>
    <scope>NUCLEOTIDE SEQUENCE [LARGE SCALE GENOMIC DNA]</scope>
    <source>
        <strain evidence="3">DSM 8271 / FlGlyR</strain>
    </source>
</reference>
<protein>
    <submittedName>
        <fullName evidence="2">Uncharacterized protein</fullName>
    </submittedName>
</protein>
<keyword evidence="1" id="KW-1133">Transmembrane helix</keyword>
<accession>F0SUI7</accession>
<sequence>MNQSPSEHDFKRNKSIFYSLNLIAFLVLAYVYLSTLFFKVPFSQVLPELIAGLSLVLVLSAIYTLKGAFHQFYNPRNQMIINFTVGLFFGLFIGYFILYYSNHNVTPYIVLFTFKDYLHLILLALYIGLSICVGLSVFTTLSKSIHENSRNMLQTIRQRQYHLFELIYLVIIAISFIVLLNEFIQIIPTHQTKLYGMLLLSPTPFSLLVLPFTILEYRKRKHSSAKICLCIGILMFFWLWFFLDIGYLLFGP</sequence>
<feature type="transmembrane region" description="Helical" evidence="1">
    <location>
        <begin position="194"/>
        <end position="215"/>
    </location>
</feature>
<feature type="transmembrane region" description="Helical" evidence="1">
    <location>
        <begin position="227"/>
        <end position="250"/>
    </location>
</feature>
<name>F0SUI7_SYNGF</name>
<evidence type="ECO:0000256" key="1">
    <source>
        <dbReference type="SAM" id="Phobius"/>
    </source>
</evidence>
<proteinExistence type="predicted"/>
<keyword evidence="1" id="KW-0812">Transmembrane</keyword>
<dbReference type="OrthoDB" id="1936891at2"/>
<dbReference type="Proteomes" id="UP000007488">
    <property type="component" value="Chromosome"/>
</dbReference>
<keyword evidence="3" id="KW-1185">Reference proteome</keyword>
<feature type="transmembrane region" description="Helical" evidence="1">
    <location>
        <begin position="120"/>
        <end position="142"/>
    </location>
</feature>
<feature type="transmembrane region" description="Helical" evidence="1">
    <location>
        <begin position="163"/>
        <end position="188"/>
    </location>
</feature>
<feature type="transmembrane region" description="Helical" evidence="1">
    <location>
        <begin position="49"/>
        <end position="68"/>
    </location>
</feature>
<organism evidence="2 3">
    <name type="scientific">Syntrophobotulus glycolicus (strain DSM 8271 / FlGlyR)</name>
    <dbReference type="NCBI Taxonomy" id="645991"/>
    <lineage>
        <taxon>Bacteria</taxon>
        <taxon>Bacillati</taxon>
        <taxon>Bacillota</taxon>
        <taxon>Clostridia</taxon>
        <taxon>Eubacteriales</taxon>
        <taxon>Desulfitobacteriaceae</taxon>
        <taxon>Syntrophobotulus</taxon>
    </lineage>
</organism>
<keyword evidence="1" id="KW-0472">Membrane</keyword>
<dbReference type="EMBL" id="CP002547">
    <property type="protein sequence ID" value="ADY55480.1"/>
    <property type="molecule type" value="Genomic_DNA"/>
</dbReference>
<dbReference type="KEGG" id="sgy:Sgly_1159"/>